<evidence type="ECO:0000313" key="3">
    <source>
        <dbReference type="Proteomes" id="UP000253769"/>
    </source>
</evidence>
<name>A0A369W9Y2_9GAMM</name>
<dbReference type="Gene3D" id="3.40.50.720">
    <property type="entry name" value="NAD(P)-binding Rossmann-like Domain"/>
    <property type="match status" value="1"/>
</dbReference>
<evidence type="ECO:0000313" key="2">
    <source>
        <dbReference type="EMBL" id="RDE18131.1"/>
    </source>
</evidence>
<feature type="domain" description="CoA-binding" evidence="1">
    <location>
        <begin position="14"/>
        <end position="110"/>
    </location>
</feature>
<dbReference type="PANTHER" id="PTHR33303">
    <property type="entry name" value="CYTOPLASMIC PROTEIN-RELATED"/>
    <property type="match status" value="1"/>
</dbReference>
<dbReference type="AlphaFoldDB" id="A0A369W9Y2"/>
<evidence type="ECO:0000259" key="1">
    <source>
        <dbReference type="SMART" id="SM00881"/>
    </source>
</evidence>
<comment type="caution">
    <text evidence="2">The sequence shown here is derived from an EMBL/GenBank/DDBJ whole genome shotgun (WGS) entry which is preliminary data.</text>
</comment>
<keyword evidence="3" id="KW-1185">Reference proteome</keyword>
<protein>
    <submittedName>
        <fullName evidence="2">CoA-binding protein</fullName>
    </submittedName>
</protein>
<gene>
    <name evidence="2" type="ORF">DV711_18655</name>
</gene>
<dbReference type="SMART" id="SM00881">
    <property type="entry name" value="CoA_binding"/>
    <property type="match status" value="1"/>
</dbReference>
<dbReference type="PANTHER" id="PTHR33303:SF2">
    <property type="entry name" value="COA-BINDING DOMAIN-CONTAINING PROTEIN"/>
    <property type="match status" value="1"/>
</dbReference>
<sequence>MAQHYDDSYLRDILTTVKTIAMVGASPKPHRASHRVMAYLQHQGYRVIPVNPGCRGEQLLGERVYAKLDDIPDTLSIDMVDVFRRSDAVPEIAEAAIRIRAKVLWLQLGVIHAQAARHAKDYGLEVVMDRCPKIDIPRLGMESN</sequence>
<accession>A0A369W9Y2</accession>
<dbReference type="InterPro" id="IPR003781">
    <property type="entry name" value="CoA-bd"/>
</dbReference>
<dbReference type="RefSeq" id="WP_114697252.1">
    <property type="nucleotide sequence ID" value="NZ_QQOH01000006.1"/>
</dbReference>
<proteinExistence type="predicted"/>
<dbReference type="EMBL" id="QQOH01000006">
    <property type="protein sequence ID" value="RDE18131.1"/>
    <property type="molecule type" value="Genomic_DNA"/>
</dbReference>
<dbReference type="Proteomes" id="UP000253769">
    <property type="component" value="Unassembled WGS sequence"/>
</dbReference>
<dbReference type="InterPro" id="IPR036291">
    <property type="entry name" value="NAD(P)-bd_dom_sf"/>
</dbReference>
<dbReference type="OrthoDB" id="9804695at2"/>
<dbReference type="Pfam" id="PF13380">
    <property type="entry name" value="CoA_binding_2"/>
    <property type="match status" value="1"/>
</dbReference>
<dbReference type="SUPFAM" id="SSF51735">
    <property type="entry name" value="NAD(P)-binding Rossmann-fold domains"/>
    <property type="match status" value="1"/>
</dbReference>
<reference evidence="2 3" key="1">
    <citation type="submission" date="2018-07" db="EMBL/GenBank/DDBJ databases">
        <title>Motiliproteus coralliicola sp. nov., a bacterium isolated from Coral.</title>
        <authorList>
            <person name="Wang G."/>
        </authorList>
    </citation>
    <scope>NUCLEOTIDE SEQUENCE [LARGE SCALE GENOMIC DNA]</scope>
    <source>
        <strain evidence="2 3">C34</strain>
    </source>
</reference>
<organism evidence="2 3">
    <name type="scientific">Motiliproteus coralliicola</name>
    <dbReference type="NCBI Taxonomy" id="2283196"/>
    <lineage>
        <taxon>Bacteria</taxon>
        <taxon>Pseudomonadati</taxon>
        <taxon>Pseudomonadota</taxon>
        <taxon>Gammaproteobacteria</taxon>
        <taxon>Oceanospirillales</taxon>
        <taxon>Oceanospirillaceae</taxon>
        <taxon>Motiliproteus</taxon>
    </lineage>
</organism>